<dbReference type="InterPro" id="IPR010721">
    <property type="entry name" value="UstE-like"/>
</dbReference>
<keyword evidence="1" id="KW-0472">Membrane</keyword>
<dbReference type="Pfam" id="PF06966">
    <property type="entry name" value="DUF1295"/>
    <property type="match status" value="1"/>
</dbReference>
<gene>
    <name evidence="2" type="ORF">BO78DRAFT_340193</name>
</gene>
<keyword evidence="3" id="KW-1185">Reference proteome</keyword>
<name>A0A319EZT1_ASPSB</name>
<sequence length="262" mass="28818">MSKPLHDNVLRTKAPSPLGRVVFVGLRAADVWWQYNLLSQGWASQLITKLGGSAIIPGNVWGTSNSSLHLYYNLVSLLALGSSVKQIATMLFVSEQETTVESAALIAFFNTILNTLNTVLSVWSLTSQAPAAASTNLADFVLAHPAMIFGLSAYIVGILTEAVSEFQRRAFKQDPTNKGKPYSGGIFSLATNINYGGYTVWRAAYGMVTGGWPWAVACFGFFFYDFAVRGIPVLDQYLVGRYGDAYEEIKARVKYRLIPWVY</sequence>
<keyword evidence="1" id="KW-1133">Transmembrane helix</keyword>
<feature type="transmembrane region" description="Helical" evidence="1">
    <location>
        <begin position="105"/>
        <end position="126"/>
    </location>
</feature>
<protein>
    <submittedName>
        <fullName evidence="2">Uncharacterized protein</fullName>
    </submittedName>
</protein>
<dbReference type="VEuPathDB" id="FungiDB:BO78DRAFT_340193"/>
<evidence type="ECO:0000256" key="1">
    <source>
        <dbReference type="SAM" id="Phobius"/>
    </source>
</evidence>
<reference evidence="2 3" key="1">
    <citation type="submission" date="2018-02" db="EMBL/GenBank/DDBJ databases">
        <title>The genomes of Aspergillus section Nigri reveals drivers in fungal speciation.</title>
        <authorList>
            <consortium name="DOE Joint Genome Institute"/>
            <person name="Vesth T.C."/>
            <person name="Nybo J."/>
            <person name="Theobald S."/>
            <person name="Brandl J."/>
            <person name="Frisvad J.C."/>
            <person name="Nielsen K.F."/>
            <person name="Lyhne E.K."/>
            <person name="Kogle M.E."/>
            <person name="Kuo A."/>
            <person name="Riley R."/>
            <person name="Clum A."/>
            <person name="Nolan M."/>
            <person name="Lipzen A."/>
            <person name="Salamov A."/>
            <person name="Henrissat B."/>
            <person name="Wiebenga A."/>
            <person name="De vries R.P."/>
            <person name="Grigoriev I.V."/>
            <person name="Mortensen U.H."/>
            <person name="Andersen M.R."/>
            <person name="Baker S.E."/>
        </authorList>
    </citation>
    <scope>NUCLEOTIDE SEQUENCE [LARGE SCALE GENOMIC DNA]</scope>
    <source>
        <strain evidence="2 3">CBS 121057</strain>
    </source>
</reference>
<dbReference type="Proteomes" id="UP000248423">
    <property type="component" value="Unassembled WGS sequence"/>
</dbReference>
<keyword evidence="1" id="KW-0812">Transmembrane</keyword>
<feature type="transmembrane region" description="Helical" evidence="1">
    <location>
        <begin position="70"/>
        <end position="93"/>
    </location>
</feature>
<evidence type="ECO:0000313" key="3">
    <source>
        <dbReference type="Proteomes" id="UP000248423"/>
    </source>
</evidence>
<dbReference type="PROSITE" id="PS50244">
    <property type="entry name" value="S5A_REDUCTASE"/>
    <property type="match status" value="1"/>
</dbReference>
<accession>A0A319EZT1</accession>
<feature type="transmembrane region" description="Helical" evidence="1">
    <location>
        <begin position="146"/>
        <end position="163"/>
    </location>
</feature>
<dbReference type="Gene3D" id="1.20.120.1630">
    <property type="match status" value="1"/>
</dbReference>
<organism evidence="2 3">
    <name type="scientific">Aspergillus sclerotiicarbonarius (strain CBS 121057 / IBT 28362)</name>
    <dbReference type="NCBI Taxonomy" id="1448318"/>
    <lineage>
        <taxon>Eukaryota</taxon>
        <taxon>Fungi</taxon>
        <taxon>Dikarya</taxon>
        <taxon>Ascomycota</taxon>
        <taxon>Pezizomycotina</taxon>
        <taxon>Eurotiomycetes</taxon>
        <taxon>Eurotiomycetidae</taxon>
        <taxon>Eurotiales</taxon>
        <taxon>Aspergillaceae</taxon>
        <taxon>Aspergillus</taxon>
        <taxon>Aspergillus subgen. Circumdati</taxon>
    </lineage>
</organism>
<proteinExistence type="predicted"/>
<dbReference type="STRING" id="1448318.A0A319EZT1"/>
<feature type="non-terminal residue" evidence="2">
    <location>
        <position position="262"/>
    </location>
</feature>
<evidence type="ECO:0000313" key="2">
    <source>
        <dbReference type="EMBL" id="PYI08109.1"/>
    </source>
</evidence>
<dbReference type="AlphaFoldDB" id="A0A319EZT1"/>
<dbReference type="EMBL" id="KZ826337">
    <property type="protein sequence ID" value="PYI08109.1"/>
    <property type="molecule type" value="Genomic_DNA"/>
</dbReference>
<dbReference type="OrthoDB" id="67965at2759"/>